<keyword evidence="13" id="KW-0560">Oxidoreductase</keyword>
<evidence type="ECO:0000256" key="4">
    <source>
        <dbReference type="ARBA" id="ARBA00022857"/>
    </source>
</evidence>
<comment type="catalytic activity">
    <reaction evidence="7">
        <text>NAD(+) + NADPH + H(+)(in) = NADH + NADP(+) + H(+)(out)</text>
        <dbReference type="Rhea" id="RHEA:47992"/>
        <dbReference type="ChEBI" id="CHEBI:15378"/>
        <dbReference type="ChEBI" id="CHEBI:57540"/>
        <dbReference type="ChEBI" id="CHEBI:57783"/>
        <dbReference type="ChEBI" id="CHEBI:57945"/>
        <dbReference type="ChEBI" id="CHEBI:58349"/>
        <dbReference type="EC" id="7.1.1.1"/>
    </reaction>
</comment>
<evidence type="ECO:0000256" key="7">
    <source>
        <dbReference type="ARBA" id="ARBA00048202"/>
    </source>
</evidence>
<sequence length="399" mass="42317">MKVALLRETYPGERRVALVPALIPSLAKQGWHTIVETGAGERAGFPDAAYAEKGAEIALSRTAAVQDADAVLQVRSLGANLEAGRDDLNLFRPGQVVIGLCDPLGQPQAVKELAERRVTLFALELIPRITRAQSMDVLSSMATVAGYKAVLLAANQLPRLFPMLMTAAGTITPAKVLVLGAGVAGLQAIASSRRLGAVVQAYDVRAAVKEQIESLGAKFVELKLDTADAEDKGGYAKALTDEQVQRQREQLAAVVAGCDVVIATAAIPGKRSPLLVTADAVRRMAPGSVIVDLAAERGGNCELTRADETVVENGVTIFGPTNLASDVPYHASQMFAKNVVTLLQLLTQKGELVIDLKDEVIRETLAAKDGQVQPPRLREMLNLGPLILSPQPTPINHLA</sequence>
<keyword evidence="6" id="KW-0520">NAD</keyword>
<comment type="function">
    <text evidence="1">The transhydrogenation between NADH and NADP is coupled to respiration and ATP hydrolysis and functions as a proton pump across the membrane.</text>
</comment>
<protein>
    <recommendedName>
        <fullName evidence="8">NAD(P) transhydrogenase subunit alpha part 1</fullName>
        <ecNumber evidence="2">7.1.1.1</ecNumber>
    </recommendedName>
    <alternativeName>
        <fullName evidence="10">Nicotinamide nucleotide transhydrogenase subunit alpha 1</fullName>
    </alternativeName>
    <alternativeName>
        <fullName evidence="9">Pyridine nucleotide transhydrogenase subunit alpha 1</fullName>
    </alternativeName>
</protein>
<evidence type="ECO:0000256" key="8">
    <source>
        <dbReference type="ARBA" id="ARBA00071353"/>
    </source>
</evidence>
<evidence type="ECO:0000256" key="1">
    <source>
        <dbReference type="ARBA" id="ARBA00003943"/>
    </source>
</evidence>
<dbReference type="GO" id="GO:0050661">
    <property type="term" value="F:NADP binding"/>
    <property type="evidence" value="ECO:0007669"/>
    <property type="project" value="TreeGrafter"/>
</dbReference>
<reference evidence="13 14" key="1">
    <citation type="submission" date="2019-02" db="EMBL/GenBank/DDBJ databases">
        <title>Deep-cultivation of Planctomycetes and their phenomic and genomic characterization uncovers novel biology.</title>
        <authorList>
            <person name="Wiegand S."/>
            <person name="Jogler M."/>
            <person name="Boedeker C."/>
            <person name="Pinto D."/>
            <person name="Vollmers J."/>
            <person name="Rivas-Marin E."/>
            <person name="Kohn T."/>
            <person name="Peeters S.H."/>
            <person name="Heuer A."/>
            <person name="Rast P."/>
            <person name="Oberbeckmann S."/>
            <person name="Bunk B."/>
            <person name="Jeske O."/>
            <person name="Meyerdierks A."/>
            <person name="Storesund J.E."/>
            <person name="Kallscheuer N."/>
            <person name="Luecker S."/>
            <person name="Lage O.M."/>
            <person name="Pohl T."/>
            <person name="Merkel B.J."/>
            <person name="Hornburger P."/>
            <person name="Mueller R.-W."/>
            <person name="Bruemmer F."/>
            <person name="Labrenz M."/>
            <person name="Spormann A.M."/>
            <person name="Op den Camp H."/>
            <person name="Overmann J."/>
            <person name="Amann R."/>
            <person name="Jetten M.S.M."/>
            <person name="Mascher T."/>
            <person name="Medema M.H."/>
            <person name="Devos D.P."/>
            <person name="Kaster A.-K."/>
            <person name="Ovreas L."/>
            <person name="Rohde M."/>
            <person name="Galperin M.Y."/>
            <person name="Jogler C."/>
        </authorList>
    </citation>
    <scope>NUCLEOTIDE SEQUENCE [LARGE SCALE GENOMIC DNA]</scope>
    <source>
        <strain evidence="13 14">I41</strain>
    </source>
</reference>
<dbReference type="Pfam" id="PF05222">
    <property type="entry name" value="AlaDh_PNT_N"/>
    <property type="match status" value="1"/>
</dbReference>
<dbReference type="FunFam" id="3.40.50.720:FF:000188">
    <property type="entry name" value="NAD(P) transhydrogenase alpha subunit 1"/>
    <property type="match status" value="1"/>
</dbReference>
<dbReference type="AlphaFoldDB" id="A0A517TST9"/>
<keyword evidence="3" id="KW-0547">Nucleotide-binding</keyword>
<dbReference type="KEGG" id="llh:I41_05970"/>
<dbReference type="SUPFAM" id="SSF51735">
    <property type="entry name" value="NAD(P)-binding Rossmann-fold domains"/>
    <property type="match status" value="1"/>
</dbReference>
<dbReference type="InterPro" id="IPR007698">
    <property type="entry name" value="AlaDH/PNT_NAD(H)-bd"/>
</dbReference>
<evidence type="ECO:0000256" key="5">
    <source>
        <dbReference type="ARBA" id="ARBA00022967"/>
    </source>
</evidence>
<keyword evidence="14" id="KW-1185">Reference proteome</keyword>
<dbReference type="NCBIfam" id="NF006942">
    <property type="entry name" value="PRK09424.1"/>
    <property type="match status" value="1"/>
</dbReference>
<evidence type="ECO:0000313" key="13">
    <source>
        <dbReference type="EMBL" id="QDT71440.1"/>
    </source>
</evidence>
<organism evidence="13 14">
    <name type="scientific">Lacipirellula limnantheis</name>
    <dbReference type="NCBI Taxonomy" id="2528024"/>
    <lineage>
        <taxon>Bacteria</taxon>
        <taxon>Pseudomonadati</taxon>
        <taxon>Planctomycetota</taxon>
        <taxon>Planctomycetia</taxon>
        <taxon>Pirellulales</taxon>
        <taxon>Lacipirellulaceae</taxon>
        <taxon>Lacipirellula</taxon>
    </lineage>
</organism>
<dbReference type="SMART" id="SM01003">
    <property type="entry name" value="AlaDh_PNT_N"/>
    <property type="match status" value="1"/>
</dbReference>
<keyword evidence="4" id="KW-0521">NADP</keyword>
<evidence type="ECO:0000256" key="6">
    <source>
        <dbReference type="ARBA" id="ARBA00023027"/>
    </source>
</evidence>
<name>A0A517TST9_9BACT</name>
<dbReference type="InterPro" id="IPR007886">
    <property type="entry name" value="AlaDH/PNT_N"/>
</dbReference>
<gene>
    <name evidence="13" type="primary">pntAA</name>
    <name evidence="13" type="ORF">I41_05970</name>
</gene>
<evidence type="ECO:0000256" key="10">
    <source>
        <dbReference type="ARBA" id="ARBA00084087"/>
    </source>
</evidence>
<dbReference type="EC" id="7.1.1.1" evidence="2"/>
<dbReference type="OrthoDB" id="9804592at2"/>
<evidence type="ECO:0000256" key="9">
    <source>
        <dbReference type="ARBA" id="ARBA00076996"/>
    </source>
</evidence>
<dbReference type="Gene3D" id="3.40.50.720">
    <property type="entry name" value="NAD(P)-binding Rossmann-like Domain"/>
    <property type="match status" value="2"/>
</dbReference>
<dbReference type="SUPFAM" id="SSF52283">
    <property type="entry name" value="Formate/glycerate dehydrogenase catalytic domain-like"/>
    <property type="match status" value="1"/>
</dbReference>
<evidence type="ECO:0000259" key="12">
    <source>
        <dbReference type="SMART" id="SM01003"/>
    </source>
</evidence>
<dbReference type="Proteomes" id="UP000317909">
    <property type="component" value="Chromosome"/>
</dbReference>
<dbReference type="PANTHER" id="PTHR10160">
    <property type="entry name" value="NAD(P) TRANSHYDROGENASE"/>
    <property type="match status" value="1"/>
</dbReference>
<dbReference type="InterPro" id="IPR036291">
    <property type="entry name" value="NAD(P)-bd_dom_sf"/>
</dbReference>
<evidence type="ECO:0000256" key="3">
    <source>
        <dbReference type="ARBA" id="ARBA00022741"/>
    </source>
</evidence>
<dbReference type="GO" id="GO:0008750">
    <property type="term" value="F:proton-translocating NAD(P)+ transhydrogenase activity"/>
    <property type="evidence" value="ECO:0007669"/>
    <property type="project" value="UniProtKB-EC"/>
</dbReference>
<accession>A0A517TST9</accession>
<dbReference type="Pfam" id="PF01262">
    <property type="entry name" value="AlaDh_PNT_C"/>
    <property type="match status" value="1"/>
</dbReference>
<evidence type="ECO:0000259" key="11">
    <source>
        <dbReference type="SMART" id="SM01002"/>
    </source>
</evidence>
<keyword evidence="5" id="KW-1278">Translocase</keyword>
<dbReference type="CDD" id="cd05304">
    <property type="entry name" value="Rubrum_tdh"/>
    <property type="match status" value="1"/>
</dbReference>
<dbReference type="GO" id="GO:0006740">
    <property type="term" value="P:NADPH regeneration"/>
    <property type="evidence" value="ECO:0007669"/>
    <property type="project" value="TreeGrafter"/>
</dbReference>
<dbReference type="GO" id="GO:0005886">
    <property type="term" value="C:plasma membrane"/>
    <property type="evidence" value="ECO:0007669"/>
    <property type="project" value="TreeGrafter"/>
</dbReference>
<dbReference type="SMART" id="SM01002">
    <property type="entry name" value="AlaDh_PNT_C"/>
    <property type="match status" value="1"/>
</dbReference>
<dbReference type="PANTHER" id="PTHR10160:SF19">
    <property type="entry name" value="PROTON-TRANSLOCATING NAD(P)(+) TRANSHYDROGENASE"/>
    <property type="match status" value="1"/>
</dbReference>
<dbReference type="EMBL" id="CP036339">
    <property type="protein sequence ID" value="QDT71440.1"/>
    <property type="molecule type" value="Genomic_DNA"/>
</dbReference>
<feature type="domain" description="Alanine dehydrogenase/pyridine nucleotide transhydrogenase N-terminal" evidence="12">
    <location>
        <begin position="4"/>
        <end position="145"/>
    </location>
</feature>
<feature type="domain" description="Alanine dehydrogenase/pyridine nucleotide transhydrogenase NAD(H)-binding" evidence="11">
    <location>
        <begin position="154"/>
        <end position="319"/>
    </location>
</feature>
<evidence type="ECO:0000313" key="14">
    <source>
        <dbReference type="Proteomes" id="UP000317909"/>
    </source>
</evidence>
<dbReference type="RefSeq" id="WP_145430711.1">
    <property type="nucleotide sequence ID" value="NZ_CP036339.1"/>
</dbReference>
<dbReference type="GO" id="GO:0016491">
    <property type="term" value="F:oxidoreductase activity"/>
    <property type="evidence" value="ECO:0007669"/>
    <property type="project" value="UniProtKB-KW"/>
</dbReference>
<evidence type="ECO:0000256" key="2">
    <source>
        <dbReference type="ARBA" id="ARBA00012943"/>
    </source>
</evidence>
<proteinExistence type="predicted"/>